<dbReference type="PANTHER" id="PTHR34075:SF6">
    <property type="entry name" value="DNA-BINDING PROTEIN"/>
    <property type="match status" value="1"/>
</dbReference>
<evidence type="ECO:0000313" key="4">
    <source>
        <dbReference type="Proteomes" id="UP000024332"/>
    </source>
</evidence>
<dbReference type="InterPro" id="IPR052513">
    <property type="entry name" value="Thioester_dehydratase-like"/>
</dbReference>
<organism evidence="3 4">
    <name type="scientific">Candidatus Acidianus copahuensis</name>
    <dbReference type="NCBI Taxonomy" id="1160895"/>
    <lineage>
        <taxon>Archaea</taxon>
        <taxon>Thermoproteota</taxon>
        <taxon>Thermoprotei</taxon>
        <taxon>Sulfolobales</taxon>
        <taxon>Sulfolobaceae</taxon>
        <taxon>Acidianus</taxon>
    </lineage>
</organism>
<dbReference type="SUPFAM" id="SSF50249">
    <property type="entry name" value="Nucleic acid-binding proteins"/>
    <property type="match status" value="1"/>
</dbReference>
<name>A0A031LQJ5_9CREN</name>
<dbReference type="OrthoDB" id="9573at2157"/>
<sequence length="152" mass="17404">MTSNEFPIIYDQKSGNALWIDLRQLNLRYQIPVGKIGKFFEGLKQDKVLATKCPKCEEIYFPPQDDCPKCKISGLEWIEMPEEGELLSYSVINVKPPSFSHYPDYVVGIAKMKNGVNVLAWIKSKDLKIGMKVKLKVVKREPEGYLTYELGD</sequence>
<evidence type="ECO:0000259" key="2">
    <source>
        <dbReference type="Pfam" id="PF12172"/>
    </source>
</evidence>
<proteinExistence type="predicted"/>
<evidence type="ECO:0000259" key="1">
    <source>
        <dbReference type="Pfam" id="PF01796"/>
    </source>
</evidence>
<comment type="caution">
    <text evidence="3">The sequence shown here is derived from an EMBL/GenBank/DDBJ whole genome shotgun (WGS) entry which is preliminary data.</text>
</comment>
<dbReference type="EMBL" id="JFZT01000040">
    <property type="protein sequence ID" value="EZQ06699.1"/>
    <property type="molecule type" value="Genomic_DNA"/>
</dbReference>
<dbReference type="Pfam" id="PF01796">
    <property type="entry name" value="OB_ChsH2_C"/>
    <property type="match status" value="1"/>
</dbReference>
<dbReference type="RefSeq" id="WP_081801238.1">
    <property type="nucleotide sequence ID" value="NZ_JFZT01000040.1"/>
</dbReference>
<dbReference type="InterPro" id="IPR002878">
    <property type="entry name" value="ChsH2_C"/>
</dbReference>
<reference evidence="3 4" key="1">
    <citation type="submission" date="2014-03" db="EMBL/GenBank/DDBJ databases">
        <title>Draft genome sequence of the novel thermoacidophilic archaea Acidianus copahuensis ALE1 strain, isolated from Copahue volcanic area in Neuquen Argentina.</title>
        <authorList>
            <person name="Urbieta M.S."/>
            <person name="Rascovan N."/>
            <person name="Castro C."/>
            <person name="Revale S."/>
            <person name="Giaveno M.A."/>
            <person name="Vazquez M.P."/>
            <person name="Donati E.R."/>
        </authorList>
    </citation>
    <scope>NUCLEOTIDE SEQUENCE [LARGE SCALE GENOMIC DNA]</scope>
    <source>
        <strain evidence="3 4">ALE1</strain>
    </source>
</reference>
<dbReference type="InterPro" id="IPR012340">
    <property type="entry name" value="NA-bd_OB-fold"/>
</dbReference>
<keyword evidence="4" id="KW-1185">Reference proteome</keyword>
<protein>
    <submittedName>
        <fullName evidence="3">3-hydroxybutyryl-CoA epimerase</fullName>
    </submittedName>
</protein>
<feature type="domain" description="ChsH2 rubredoxin-like zinc ribbon" evidence="2">
    <location>
        <begin position="40"/>
        <end position="73"/>
    </location>
</feature>
<accession>A0A031LQJ5</accession>
<dbReference type="Pfam" id="PF12172">
    <property type="entry name" value="zf-ChsH2"/>
    <property type="match status" value="1"/>
</dbReference>
<dbReference type="AlphaFoldDB" id="A0A031LQJ5"/>
<dbReference type="Gene3D" id="6.10.30.10">
    <property type="match status" value="1"/>
</dbReference>
<dbReference type="STRING" id="1160895.CM19_07065"/>
<evidence type="ECO:0000313" key="3">
    <source>
        <dbReference type="EMBL" id="EZQ06699.1"/>
    </source>
</evidence>
<dbReference type="PANTHER" id="PTHR34075">
    <property type="entry name" value="BLR3430 PROTEIN"/>
    <property type="match status" value="1"/>
</dbReference>
<dbReference type="InterPro" id="IPR022002">
    <property type="entry name" value="ChsH2_Znr"/>
</dbReference>
<feature type="domain" description="ChsH2 C-terminal OB-fold" evidence="1">
    <location>
        <begin position="77"/>
        <end position="136"/>
    </location>
</feature>
<dbReference type="Proteomes" id="UP000024332">
    <property type="component" value="Unassembled WGS sequence"/>
</dbReference>
<gene>
    <name evidence="3" type="ORF">CM19_07065</name>
</gene>